<dbReference type="InterPro" id="IPR042576">
    <property type="entry name" value="TRAF3IP1_N_sf"/>
</dbReference>
<dbReference type="GO" id="GO:0036064">
    <property type="term" value="C:ciliary basal body"/>
    <property type="evidence" value="ECO:0007669"/>
    <property type="project" value="TreeGrafter"/>
</dbReference>
<name>A0AB34K6D4_PRYPA</name>
<dbReference type="InterPro" id="IPR041476">
    <property type="entry name" value="TRAF3IP1_C"/>
</dbReference>
<dbReference type="InterPro" id="IPR018799">
    <property type="entry name" value="TRAF3IP1"/>
</dbReference>
<keyword evidence="6" id="KW-0206">Cytoskeleton</keyword>
<evidence type="ECO:0000256" key="9">
    <source>
        <dbReference type="ARBA" id="ARBA00070492"/>
    </source>
</evidence>
<dbReference type="InterPro" id="IPR040468">
    <property type="entry name" value="TRAF3IP1_N"/>
</dbReference>
<keyword evidence="7" id="KW-0966">Cell projection</keyword>
<feature type="compositionally biased region" description="Low complexity" evidence="10">
    <location>
        <begin position="163"/>
        <end position="174"/>
    </location>
</feature>
<dbReference type="GO" id="GO:0005930">
    <property type="term" value="C:axoneme"/>
    <property type="evidence" value="ECO:0007669"/>
    <property type="project" value="UniProtKB-SubCell"/>
</dbReference>
<dbReference type="Pfam" id="PF10243">
    <property type="entry name" value="MIP-T3"/>
    <property type="match status" value="1"/>
</dbReference>
<keyword evidence="3" id="KW-0963">Cytoplasm</keyword>
<dbReference type="EMBL" id="JBGBPQ010000002">
    <property type="protein sequence ID" value="KAL1528009.1"/>
    <property type="molecule type" value="Genomic_DNA"/>
</dbReference>
<dbReference type="GO" id="GO:0048513">
    <property type="term" value="P:animal organ development"/>
    <property type="evidence" value="ECO:0007669"/>
    <property type="project" value="UniProtKB-ARBA"/>
</dbReference>
<evidence type="ECO:0000313" key="14">
    <source>
        <dbReference type="Proteomes" id="UP001515480"/>
    </source>
</evidence>
<keyword evidence="4" id="KW-0970">Cilium biogenesis/degradation</keyword>
<dbReference type="GO" id="GO:0030992">
    <property type="term" value="C:intraciliary transport particle B"/>
    <property type="evidence" value="ECO:0007669"/>
    <property type="project" value="TreeGrafter"/>
</dbReference>
<gene>
    <name evidence="13" type="ORF">AB1Y20_009380</name>
</gene>
<dbReference type="AlphaFoldDB" id="A0AB34K6D4"/>
<dbReference type="GO" id="GO:0060271">
    <property type="term" value="P:cilium assembly"/>
    <property type="evidence" value="ECO:0007669"/>
    <property type="project" value="TreeGrafter"/>
</dbReference>
<feature type="compositionally biased region" description="Basic residues" evidence="10">
    <location>
        <begin position="211"/>
        <end position="221"/>
    </location>
</feature>
<evidence type="ECO:0000259" key="12">
    <source>
        <dbReference type="Pfam" id="PF17749"/>
    </source>
</evidence>
<dbReference type="GO" id="GO:0048731">
    <property type="term" value="P:system development"/>
    <property type="evidence" value="ECO:0007669"/>
    <property type="project" value="UniProtKB-ARBA"/>
</dbReference>
<dbReference type="PANTHER" id="PTHR31363">
    <property type="entry name" value="TRAF3-INTERACTING PROTEIN 1"/>
    <property type="match status" value="1"/>
</dbReference>
<evidence type="ECO:0000256" key="1">
    <source>
        <dbReference type="ARBA" id="ARBA00004120"/>
    </source>
</evidence>
<evidence type="ECO:0000256" key="10">
    <source>
        <dbReference type="SAM" id="MobiDB-lite"/>
    </source>
</evidence>
<feature type="domain" description="TRAF3-interacting protein 1 C-terminal" evidence="12">
    <location>
        <begin position="277"/>
        <end position="438"/>
    </location>
</feature>
<evidence type="ECO:0000259" key="11">
    <source>
        <dbReference type="Pfam" id="PF10243"/>
    </source>
</evidence>
<dbReference type="PANTHER" id="PTHR31363:SF0">
    <property type="entry name" value="TRAF3-INTERACTING PROTEIN 1"/>
    <property type="match status" value="1"/>
</dbReference>
<comment type="similarity">
    <text evidence="8">Belongs to the TRAF3IP1 family.</text>
</comment>
<evidence type="ECO:0000256" key="5">
    <source>
        <dbReference type="ARBA" id="ARBA00023054"/>
    </source>
</evidence>
<sequence>MAEEGETPQWVAETKATLGTLIKRPKLTDQLLQKPPFRFLHDIVTEVTKATGFAAGLYEGEELKSASIKDKDTKVAYLSKIIKCVEVGLKTQISIRAGKVVAGLEPENTNAFLQLLFQAATTLSEDQSNAAVREVLASAPPPAAPEEKALPPPMDLPQSNAEPSAFSAADFGAPAPAPAPAPDKEPLQMMSAPTKKPEEEPAPLLDEPKGRVRPKSARRAPPKLNNNEVKVEKKDGAAAAKVIMEGDAQDEEEMIVMVDSHNAGPGDTGNLLMDAKGEGHGKLVRNLLDAKAEMELPGNDEQASKAEENEAEQGIILGAKGGKAAGASKLPSKVEISALQKTIQTLCQASNPLGRCLEYVQEDLEAMGKELETWRQLRRRRANALAEEEAATTSALAPLTAELTKMDVLVKEKLAHIRHAKASIIRNDATIEQLLANVVRT</sequence>
<evidence type="ECO:0000256" key="4">
    <source>
        <dbReference type="ARBA" id="ARBA00022794"/>
    </source>
</evidence>
<feature type="compositionally biased region" description="Pro residues" evidence="10">
    <location>
        <begin position="139"/>
        <end position="155"/>
    </location>
</feature>
<dbReference type="Gene3D" id="1.10.418.50">
    <property type="entry name" value="Microtubule-binding protein MIP-T3"/>
    <property type="match status" value="1"/>
</dbReference>
<organism evidence="13 14">
    <name type="scientific">Prymnesium parvum</name>
    <name type="common">Toxic golden alga</name>
    <dbReference type="NCBI Taxonomy" id="97485"/>
    <lineage>
        <taxon>Eukaryota</taxon>
        <taxon>Haptista</taxon>
        <taxon>Haptophyta</taxon>
        <taxon>Prymnesiophyceae</taxon>
        <taxon>Prymnesiales</taxon>
        <taxon>Prymnesiaceae</taxon>
        <taxon>Prymnesium</taxon>
    </lineage>
</organism>
<feature type="region of interest" description="Disordered" evidence="10">
    <location>
        <begin position="138"/>
        <end position="222"/>
    </location>
</feature>
<dbReference type="FunFam" id="1.10.418.50:FF:000001">
    <property type="entry name" value="TRAF3-interacting protein 1 isoform X1"/>
    <property type="match status" value="1"/>
</dbReference>
<reference evidence="13 14" key="1">
    <citation type="journal article" date="2024" name="Science">
        <title>Giant polyketide synthase enzymes in the biosynthesis of giant marine polyether toxins.</title>
        <authorList>
            <person name="Fallon T.R."/>
            <person name="Shende V.V."/>
            <person name="Wierzbicki I.H."/>
            <person name="Pendleton A.L."/>
            <person name="Watervoot N.F."/>
            <person name="Auber R.P."/>
            <person name="Gonzalez D.J."/>
            <person name="Wisecaver J.H."/>
            <person name="Moore B.S."/>
        </authorList>
    </citation>
    <scope>NUCLEOTIDE SEQUENCE [LARGE SCALE GENOMIC DNA]</scope>
    <source>
        <strain evidence="13 14">12B1</strain>
    </source>
</reference>
<comment type="caution">
    <text evidence="13">The sequence shown here is derived from an EMBL/GenBank/DDBJ whole genome shotgun (WGS) entry which is preliminary data.</text>
</comment>
<keyword evidence="14" id="KW-1185">Reference proteome</keyword>
<comment type="subcellular location">
    <subcellularLocation>
        <location evidence="2">Cytoplasm</location>
        <location evidence="2">Cytoskeleton</location>
        <location evidence="2">Cilium axoneme</location>
    </subcellularLocation>
    <subcellularLocation>
        <location evidence="1">Cytoplasm</location>
        <location evidence="1">Cytoskeleton</location>
        <location evidence="1">Cilium basal body</location>
    </subcellularLocation>
</comment>
<dbReference type="Proteomes" id="UP001515480">
    <property type="component" value="Unassembled WGS sequence"/>
</dbReference>
<dbReference type="GO" id="GO:0008017">
    <property type="term" value="F:microtubule binding"/>
    <property type="evidence" value="ECO:0007669"/>
    <property type="project" value="InterPro"/>
</dbReference>
<evidence type="ECO:0000256" key="3">
    <source>
        <dbReference type="ARBA" id="ARBA00022490"/>
    </source>
</evidence>
<dbReference type="GO" id="GO:0070507">
    <property type="term" value="P:regulation of microtubule cytoskeleton organization"/>
    <property type="evidence" value="ECO:0007669"/>
    <property type="project" value="TreeGrafter"/>
</dbReference>
<evidence type="ECO:0000313" key="13">
    <source>
        <dbReference type="EMBL" id="KAL1528009.1"/>
    </source>
</evidence>
<dbReference type="Pfam" id="PF17749">
    <property type="entry name" value="MIP-T3_C"/>
    <property type="match status" value="1"/>
</dbReference>
<protein>
    <recommendedName>
        <fullName evidence="9">TRAF3-interacting protein 1</fullName>
    </recommendedName>
</protein>
<proteinExistence type="inferred from homology"/>
<keyword evidence="5" id="KW-0175">Coiled coil</keyword>
<evidence type="ECO:0000256" key="6">
    <source>
        <dbReference type="ARBA" id="ARBA00023212"/>
    </source>
</evidence>
<evidence type="ECO:0000256" key="2">
    <source>
        <dbReference type="ARBA" id="ARBA00004430"/>
    </source>
</evidence>
<accession>A0AB34K6D4</accession>
<dbReference type="GO" id="GO:0042073">
    <property type="term" value="P:intraciliary transport"/>
    <property type="evidence" value="ECO:0007669"/>
    <property type="project" value="TreeGrafter"/>
</dbReference>
<evidence type="ECO:0000256" key="7">
    <source>
        <dbReference type="ARBA" id="ARBA00023273"/>
    </source>
</evidence>
<evidence type="ECO:0000256" key="8">
    <source>
        <dbReference type="ARBA" id="ARBA00043971"/>
    </source>
</evidence>
<feature type="domain" description="TRAF3-interacting protein 1 N-terminal" evidence="11">
    <location>
        <begin position="11"/>
        <end position="121"/>
    </location>
</feature>